<dbReference type="Gene3D" id="3.40.430.10">
    <property type="entry name" value="Dihydrofolate Reductase, subunit A"/>
    <property type="match status" value="1"/>
</dbReference>
<dbReference type="PANTHER" id="PTHR38011:SF11">
    <property type="entry name" value="2,5-DIAMINO-6-RIBOSYLAMINO-4(3H)-PYRIMIDINONE 5'-PHOSPHATE REDUCTASE"/>
    <property type="match status" value="1"/>
</dbReference>
<dbReference type="EMBL" id="VJVW01000001">
    <property type="protein sequence ID" value="MUP40987.1"/>
    <property type="molecule type" value="Genomic_DNA"/>
</dbReference>
<feature type="domain" description="Bacterial bifunctional deaminase-reductase C-terminal" evidence="1">
    <location>
        <begin position="5"/>
        <end position="167"/>
    </location>
</feature>
<dbReference type="InterPro" id="IPR024072">
    <property type="entry name" value="DHFR-like_dom_sf"/>
</dbReference>
<dbReference type="Proteomes" id="UP000460416">
    <property type="component" value="Unassembled WGS sequence"/>
</dbReference>
<dbReference type="RefSeq" id="WP_156272845.1">
    <property type="nucleotide sequence ID" value="NZ_BAABGI010000005.1"/>
</dbReference>
<evidence type="ECO:0000313" key="3">
    <source>
        <dbReference type="Proteomes" id="UP000460416"/>
    </source>
</evidence>
<dbReference type="GO" id="GO:0009231">
    <property type="term" value="P:riboflavin biosynthetic process"/>
    <property type="evidence" value="ECO:0007669"/>
    <property type="project" value="InterPro"/>
</dbReference>
<gene>
    <name evidence="2" type="ORF">FLP08_00230</name>
</gene>
<name>A0A7M3SWK6_9FLAO</name>
<dbReference type="PANTHER" id="PTHR38011">
    <property type="entry name" value="DIHYDROFOLATE REDUCTASE FAMILY PROTEIN (AFU_ORTHOLOGUE AFUA_8G06820)"/>
    <property type="match status" value="1"/>
</dbReference>
<proteinExistence type="predicted"/>
<comment type="caution">
    <text evidence="2">The sequence shown here is derived from an EMBL/GenBank/DDBJ whole genome shotgun (WGS) entry which is preliminary data.</text>
</comment>
<dbReference type="SUPFAM" id="SSF53597">
    <property type="entry name" value="Dihydrofolate reductase-like"/>
    <property type="match status" value="1"/>
</dbReference>
<organism evidence="2 3">
    <name type="scientific">Christiangramia aestuarii</name>
    <dbReference type="NCBI Taxonomy" id="1028746"/>
    <lineage>
        <taxon>Bacteria</taxon>
        <taxon>Pseudomonadati</taxon>
        <taxon>Bacteroidota</taxon>
        <taxon>Flavobacteriia</taxon>
        <taxon>Flavobacteriales</taxon>
        <taxon>Flavobacteriaceae</taxon>
        <taxon>Christiangramia</taxon>
    </lineage>
</organism>
<protein>
    <submittedName>
        <fullName evidence="2">Dihydrofolate reductase</fullName>
    </submittedName>
</protein>
<keyword evidence="3" id="KW-1185">Reference proteome</keyword>
<evidence type="ECO:0000259" key="1">
    <source>
        <dbReference type="Pfam" id="PF01872"/>
    </source>
</evidence>
<sequence length="187" mass="21376">MNKVFIATSLDGYIADKNGGIDWLHSIPNPDQTDMGYSEFMAGIDAIMMGRNTFETVCGFDMDWPYQKPVYVLSHSLTEVPDSLEGKVEILNGPLKKVLKDIHAKGYNDLYIDGGKTIQSFLKEDLIEEICITIIPVLLGDGIRLFQDLPKKLDFECISTRIFLEQVVQNHFRRKRTKIKESYHSNR</sequence>
<dbReference type="OrthoDB" id="195113at2"/>
<dbReference type="Pfam" id="PF01872">
    <property type="entry name" value="RibD_C"/>
    <property type="match status" value="1"/>
</dbReference>
<evidence type="ECO:0000313" key="2">
    <source>
        <dbReference type="EMBL" id="MUP40987.1"/>
    </source>
</evidence>
<reference evidence="2 3" key="1">
    <citation type="submission" date="2019-07" db="EMBL/GenBank/DDBJ databases">
        <title>Gramella aestuarii sp. nov., isolated from a tidal flat, and emended description of Gramella echinicola.</title>
        <authorList>
            <person name="Liu L."/>
        </authorList>
    </citation>
    <scope>NUCLEOTIDE SEQUENCE [LARGE SCALE GENOMIC DNA]</scope>
    <source>
        <strain evidence="2 3">BS12</strain>
    </source>
</reference>
<accession>A0A7M3SWK6</accession>
<dbReference type="InterPro" id="IPR002734">
    <property type="entry name" value="RibDG_C"/>
</dbReference>
<dbReference type="AlphaFoldDB" id="A0A7M3SWK6"/>
<dbReference type="InterPro" id="IPR050765">
    <property type="entry name" value="Riboflavin_Biosynth_HTPR"/>
</dbReference>
<dbReference type="GO" id="GO:0008703">
    <property type="term" value="F:5-amino-6-(5-phosphoribosylamino)uracil reductase activity"/>
    <property type="evidence" value="ECO:0007669"/>
    <property type="project" value="InterPro"/>
</dbReference>